<evidence type="ECO:0000313" key="2">
    <source>
        <dbReference type="Proteomes" id="UP000187203"/>
    </source>
</evidence>
<dbReference type="Proteomes" id="UP000187203">
    <property type="component" value="Unassembled WGS sequence"/>
</dbReference>
<name>A0A1R3FZJ5_9ROSI</name>
<sequence>MEIMMEEKSTPGTIAEVAYLDWGQNVSPSLELPSQQGKLWLNFEAIHDGESASTKRRVRGWFEASFFFRSEFRFAKFQRDLSRALVKHGLDLVEAELEKGSWRFFSGVYGGNLPSSRRRRLSGGAAVTWEGLGFCGEEDKKLGLIVRTCQERRRF</sequence>
<reference evidence="2" key="1">
    <citation type="submission" date="2013-09" db="EMBL/GenBank/DDBJ databases">
        <title>Corchorus olitorius genome sequencing.</title>
        <authorList>
            <person name="Alam M."/>
            <person name="Haque M.S."/>
            <person name="Islam M.S."/>
            <person name="Emdad E.M."/>
            <person name="Islam M.M."/>
            <person name="Ahmed B."/>
            <person name="Halim A."/>
            <person name="Hossen Q.M.M."/>
            <person name="Hossain M.Z."/>
            <person name="Ahmed R."/>
            <person name="Khan M.M."/>
            <person name="Islam R."/>
            <person name="Rashid M.M."/>
            <person name="Khan S.A."/>
            <person name="Rahman M.S."/>
            <person name="Alam M."/>
            <person name="Yahiya A.S."/>
            <person name="Khan M.S."/>
            <person name="Azam M.S."/>
            <person name="Haque T."/>
            <person name="Lashkar M.Z.H."/>
            <person name="Akhand A.I."/>
            <person name="Morshed G."/>
            <person name="Roy S."/>
            <person name="Uddin K.S."/>
            <person name="Rabeya T."/>
            <person name="Hossain A.S."/>
            <person name="Chowdhury A."/>
            <person name="Snigdha A.R."/>
            <person name="Mortoza M.S."/>
            <person name="Matin S.A."/>
            <person name="Hoque S.M.E."/>
            <person name="Islam M.K."/>
            <person name="Roy D.K."/>
            <person name="Haider R."/>
            <person name="Moosa M.M."/>
            <person name="Elias S.M."/>
            <person name="Hasan A.M."/>
            <person name="Jahan S."/>
            <person name="Shafiuddin M."/>
            <person name="Mahmood N."/>
            <person name="Shommy N.S."/>
        </authorList>
    </citation>
    <scope>NUCLEOTIDE SEQUENCE [LARGE SCALE GENOMIC DNA]</scope>
    <source>
        <strain evidence="2">cv. O-4</strain>
    </source>
</reference>
<dbReference type="AlphaFoldDB" id="A0A1R3FZJ5"/>
<organism evidence="1 2">
    <name type="scientific">Corchorus olitorius</name>
    <dbReference type="NCBI Taxonomy" id="93759"/>
    <lineage>
        <taxon>Eukaryota</taxon>
        <taxon>Viridiplantae</taxon>
        <taxon>Streptophyta</taxon>
        <taxon>Embryophyta</taxon>
        <taxon>Tracheophyta</taxon>
        <taxon>Spermatophyta</taxon>
        <taxon>Magnoliopsida</taxon>
        <taxon>eudicotyledons</taxon>
        <taxon>Gunneridae</taxon>
        <taxon>Pentapetalae</taxon>
        <taxon>rosids</taxon>
        <taxon>malvids</taxon>
        <taxon>Malvales</taxon>
        <taxon>Malvaceae</taxon>
        <taxon>Grewioideae</taxon>
        <taxon>Apeibeae</taxon>
        <taxon>Corchorus</taxon>
    </lineage>
</organism>
<accession>A0A1R3FZJ5</accession>
<proteinExistence type="predicted"/>
<dbReference type="EMBL" id="AWUE01024279">
    <property type="protein sequence ID" value="OMO51196.1"/>
    <property type="molecule type" value="Genomic_DNA"/>
</dbReference>
<comment type="caution">
    <text evidence="1">The sequence shown here is derived from an EMBL/GenBank/DDBJ whole genome shotgun (WGS) entry which is preliminary data.</text>
</comment>
<keyword evidence="2" id="KW-1185">Reference proteome</keyword>
<evidence type="ECO:0000313" key="1">
    <source>
        <dbReference type="EMBL" id="OMO51196.1"/>
    </source>
</evidence>
<gene>
    <name evidence="1" type="ORF">COLO4_37780</name>
</gene>
<protein>
    <submittedName>
        <fullName evidence="1">Uncharacterized protein</fullName>
    </submittedName>
</protein>